<dbReference type="SUPFAM" id="SSF81296">
    <property type="entry name" value="E set domains"/>
    <property type="match status" value="2"/>
</dbReference>
<comment type="caution">
    <text evidence="4">The sequence shown here is derived from an EMBL/GenBank/DDBJ whole genome shotgun (WGS) entry which is preliminary data.</text>
</comment>
<dbReference type="Pfam" id="PF02752">
    <property type="entry name" value="Arrestin_C"/>
    <property type="match status" value="1"/>
</dbReference>
<dbReference type="InterPro" id="IPR011021">
    <property type="entry name" value="Arrestin-like_N"/>
</dbReference>
<dbReference type="PANTHER" id="PTHR11188:SF17">
    <property type="entry name" value="FI21816P1"/>
    <property type="match status" value="1"/>
</dbReference>
<dbReference type="InterPro" id="IPR011022">
    <property type="entry name" value="Arrestin_C-like"/>
</dbReference>
<dbReference type="InterPro" id="IPR014752">
    <property type="entry name" value="Arrestin-like_C"/>
</dbReference>
<keyword evidence="2" id="KW-0716">Sensory transduction</keyword>
<dbReference type="Proteomes" id="UP000494256">
    <property type="component" value="Unassembled WGS sequence"/>
</dbReference>
<reference evidence="4 5" key="1">
    <citation type="submission" date="2020-04" db="EMBL/GenBank/DDBJ databases">
        <authorList>
            <person name="Wallbank WR R."/>
            <person name="Pardo Diaz C."/>
            <person name="Kozak K."/>
            <person name="Martin S."/>
            <person name="Jiggins C."/>
            <person name="Moest M."/>
            <person name="Warren A I."/>
            <person name="Byers J.R.P. K."/>
            <person name="Montejo-Kovacevich G."/>
            <person name="Yen C E."/>
        </authorList>
    </citation>
    <scope>NUCLEOTIDE SEQUENCE [LARGE SCALE GENOMIC DNA]</scope>
</reference>
<sequence length="309" mass="34960">MGLGYQIILTQNKDGIFRSGETVYGVLRCVINKPKKFQFINVSLKGIGKCSWTESCVLSKSNHSTFYHGKEKYVSLYKTLLPKIENSMLAGVHDLPFQFQLPPDLPSSFKDKICKIKYKVVAEISNAGFFGCTKKVEAEIQVRGILKRCSTEPLVFGLTKSPFTIKKTVDLKIEIEKTFLEPGEKIKLKCVVSNATNLPIICLKIMLITQTTYTSDDKHKHVQRQVIDRSVGESREIQGNCITELYCSVATLENLYSIQHSRILMREYKLNVALKFPFPHRDGTVEIPVVIGESNVPGLMYSNISYNVY</sequence>
<accession>A0A8S0YNB1</accession>
<dbReference type="Pfam" id="PF00339">
    <property type="entry name" value="Arrestin_N"/>
    <property type="match status" value="1"/>
</dbReference>
<dbReference type="Gene3D" id="2.60.40.640">
    <property type="match status" value="2"/>
</dbReference>
<evidence type="ECO:0000256" key="1">
    <source>
        <dbReference type="ARBA" id="ARBA00005298"/>
    </source>
</evidence>
<dbReference type="InterPro" id="IPR050357">
    <property type="entry name" value="Arrestin_domain-protein"/>
</dbReference>
<gene>
    <name evidence="4" type="ORF">APLA_LOCUS475</name>
</gene>
<dbReference type="InterPro" id="IPR014756">
    <property type="entry name" value="Ig_E-set"/>
</dbReference>
<dbReference type="GO" id="GO:0015031">
    <property type="term" value="P:protein transport"/>
    <property type="evidence" value="ECO:0007669"/>
    <property type="project" value="TreeGrafter"/>
</dbReference>
<name>A0A8S0YNB1_ARCPL</name>
<dbReference type="GO" id="GO:0005737">
    <property type="term" value="C:cytoplasm"/>
    <property type="evidence" value="ECO:0007669"/>
    <property type="project" value="TreeGrafter"/>
</dbReference>
<dbReference type="EMBL" id="CADEBD010000040">
    <property type="protein sequence ID" value="CAB3220793.1"/>
    <property type="molecule type" value="Genomic_DNA"/>
</dbReference>
<dbReference type="PANTHER" id="PTHR11188">
    <property type="entry name" value="ARRESTIN DOMAIN CONTAINING PROTEIN"/>
    <property type="match status" value="1"/>
</dbReference>
<dbReference type="AlphaFoldDB" id="A0A8S0YNB1"/>
<evidence type="ECO:0000313" key="5">
    <source>
        <dbReference type="Proteomes" id="UP000494256"/>
    </source>
</evidence>
<comment type="similarity">
    <text evidence="1">Belongs to the arrestin family.</text>
</comment>
<protein>
    <recommendedName>
        <fullName evidence="3">Arrestin C-terminal-like domain-containing protein</fullName>
    </recommendedName>
</protein>
<proteinExistence type="inferred from homology"/>
<dbReference type="SMART" id="SM01017">
    <property type="entry name" value="Arrestin_C"/>
    <property type="match status" value="1"/>
</dbReference>
<organism evidence="4 5">
    <name type="scientific">Arctia plantaginis</name>
    <name type="common">Wood tiger moth</name>
    <name type="synonym">Phalaena plantaginis</name>
    <dbReference type="NCBI Taxonomy" id="874455"/>
    <lineage>
        <taxon>Eukaryota</taxon>
        <taxon>Metazoa</taxon>
        <taxon>Ecdysozoa</taxon>
        <taxon>Arthropoda</taxon>
        <taxon>Hexapoda</taxon>
        <taxon>Insecta</taxon>
        <taxon>Pterygota</taxon>
        <taxon>Neoptera</taxon>
        <taxon>Endopterygota</taxon>
        <taxon>Lepidoptera</taxon>
        <taxon>Glossata</taxon>
        <taxon>Ditrysia</taxon>
        <taxon>Noctuoidea</taxon>
        <taxon>Erebidae</taxon>
        <taxon>Arctiinae</taxon>
        <taxon>Arctia</taxon>
    </lineage>
</organism>
<evidence type="ECO:0000259" key="3">
    <source>
        <dbReference type="SMART" id="SM01017"/>
    </source>
</evidence>
<evidence type="ECO:0000256" key="2">
    <source>
        <dbReference type="ARBA" id="ARBA00022606"/>
    </source>
</evidence>
<evidence type="ECO:0000313" key="4">
    <source>
        <dbReference type="EMBL" id="CAB3220793.1"/>
    </source>
</evidence>
<feature type="domain" description="Arrestin C-terminal-like" evidence="3">
    <location>
        <begin position="165"/>
        <end position="296"/>
    </location>
</feature>